<reference evidence="2 3" key="1">
    <citation type="submission" date="2021-04" db="EMBL/GenBank/DDBJ databases">
        <title>Paenibacillus sp. DLE-14 whole genome sequence.</title>
        <authorList>
            <person name="Ham Y.J."/>
        </authorList>
    </citation>
    <scope>NUCLEOTIDE SEQUENCE [LARGE SCALE GENOMIC DNA]</scope>
    <source>
        <strain evidence="2 3">DLE-14</strain>
    </source>
</reference>
<name>A0ABS5CHM8_9BACL</name>
<comment type="caution">
    <text evidence="2">The sequence shown here is derived from an EMBL/GenBank/DDBJ whole genome shotgun (WGS) entry which is preliminary data.</text>
</comment>
<accession>A0ABS5CHM8</accession>
<protein>
    <submittedName>
        <fullName evidence="2">Uncharacterized protein</fullName>
    </submittedName>
</protein>
<feature type="compositionally biased region" description="Basic residues" evidence="1">
    <location>
        <begin position="1"/>
        <end position="15"/>
    </location>
</feature>
<dbReference type="EMBL" id="JAGKSP010000010">
    <property type="protein sequence ID" value="MBP3965398.1"/>
    <property type="molecule type" value="Genomic_DNA"/>
</dbReference>
<sequence>MSMLRKSSRVVKSGRKVQSSSSGADKGSVRSSYSRAVFSTGILRRNPGTNFALVDLVNLGFANALRMKVQVFDWSSGLPVALTLTPCNTTKCFVSLAPGTSNFVYADVSSVQYKYEVRISRSTANRKVILNVFGLSQEPLTPQTGNNVLQHALVRIR</sequence>
<dbReference type="Proteomes" id="UP000673394">
    <property type="component" value="Unassembled WGS sequence"/>
</dbReference>
<gene>
    <name evidence="2" type="ORF">I8J30_22045</name>
</gene>
<feature type="region of interest" description="Disordered" evidence="1">
    <location>
        <begin position="1"/>
        <end position="28"/>
    </location>
</feature>
<feature type="compositionally biased region" description="Polar residues" evidence="1">
    <location>
        <begin position="16"/>
        <end position="28"/>
    </location>
</feature>
<organism evidence="2 3">
    <name type="scientific">Paenibacillus lignilyticus</name>
    <dbReference type="NCBI Taxonomy" id="1172615"/>
    <lineage>
        <taxon>Bacteria</taxon>
        <taxon>Bacillati</taxon>
        <taxon>Bacillota</taxon>
        <taxon>Bacilli</taxon>
        <taxon>Bacillales</taxon>
        <taxon>Paenibacillaceae</taxon>
        <taxon>Paenibacillus</taxon>
    </lineage>
</organism>
<dbReference type="RefSeq" id="WP_210661776.1">
    <property type="nucleotide sequence ID" value="NZ_JAGKSP010000010.1"/>
</dbReference>
<evidence type="ECO:0000313" key="3">
    <source>
        <dbReference type="Proteomes" id="UP000673394"/>
    </source>
</evidence>
<evidence type="ECO:0000256" key="1">
    <source>
        <dbReference type="SAM" id="MobiDB-lite"/>
    </source>
</evidence>
<proteinExistence type="predicted"/>
<evidence type="ECO:0000313" key="2">
    <source>
        <dbReference type="EMBL" id="MBP3965398.1"/>
    </source>
</evidence>
<keyword evidence="3" id="KW-1185">Reference proteome</keyword>